<dbReference type="GO" id="GO:0005886">
    <property type="term" value="C:plasma membrane"/>
    <property type="evidence" value="ECO:0007669"/>
    <property type="project" value="TreeGrafter"/>
</dbReference>
<dbReference type="InterPro" id="IPR003597">
    <property type="entry name" value="Ig_C1-set"/>
</dbReference>
<evidence type="ECO:0000313" key="5">
    <source>
        <dbReference type="Ensembl" id="ENSCCRP00010050517.1"/>
    </source>
</evidence>
<dbReference type="SMART" id="SM00409">
    <property type="entry name" value="IG"/>
    <property type="match status" value="2"/>
</dbReference>
<keyword evidence="2" id="KW-0391">Immunity</keyword>
<dbReference type="InterPro" id="IPR050413">
    <property type="entry name" value="TCR_beta_variable"/>
</dbReference>
<dbReference type="InterPro" id="IPR013106">
    <property type="entry name" value="Ig_V-set"/>
</dbReference>
<dbReference type="Pfam" id="PF07654">
    <property type="entry name" value="C1-set"/>
    <property type="match status" value="1"/>
</dbReference>
<dbReference type="InterPro" id="IPR013783">
    <property type="entry name" value="Ig-like_fold"/>
</dbReference>
<evidence type="ECO:0000256" key="2">
    <source>
        <dbReference type="ARBA" id="ARBA00022859"/>
    </source>
</evidence>
<sequence>MTAQCIFVLHLTQFFLTLHNALKLPFHFHLFTGHLFSSVVQTPPEVIVRSGQTFTLSCSHNISSYNTILWYYQHEHSQGMHIIGYSFHGTHNVENLDDKKYKLEGDAKNSVNLTISELTLKESAVYFCAASTHSAYFGNGTKLTVLDPDVTITEPTLKILNTTRCKEKVTLVCVAENFYPDHVSIKWTLGDKEITEDVATDPYATKDENTKMFNISSRLKVSKKEFTPKNTFRCTVTFNNSTHVSEKTVYITGTGGISLDIS</sequence>
<dbReference type="PANTHER" id="PTHR23268">
    <property type="entry name" value="T-CELL RECEPTOR BETA CHAIN"/>
    <property type="match status" value="1"/>
</dbReference>
<proteinExistence type="predicted"/>
<dbReference type="PANTHER" id="PTHR23268:SF102">
    <property type="entry name" value="IMMUNOGLOBULIN V-SET DOMAIN-CONTAINING PROTEIN"/>
    <property type="match status" value="1"/>
</dbReference>
<feature type="domain" description="Ig-like" evidence="4">
    <location>
        <begin position="37"/>
        <end position="144"/>
    </location>
</feature>
<name>A0A8C1QMD8_CYPCA</name>
<dbReference type="SUPFAM" id="SSF48726">
    <property type="entry name" value="Immunoglobulin"/>
    <property type="match status" value="2"/>
</dbReference>
<dbReference type="InterPro" id="IPR036179">
    <property type="entry name" value="Ig-like_dom_sf"/>
</dbReference>
<evidence type="ECO:0000256" key="3">
    <source>
        <dbReference type="SAM" id="SignalP"/>
    </source>
</evidence>
<dbReference type="Pfam" id="PF07686">
    <property type="entry name" value="V-set"/>
    <property type="match status" value="1"/>
</dbReference>
<feature type="chain" id="PRO_5044676331" description="Ig-like domain-containing protein" evidence="3">
    <location>
        <begin position="22"/>
        <end position="262"/>
    </location>
</feature>
<evidence type="ECO:0000259" key="4">
    <source>
        <dbReference type="PROSITE" id="PS50835"/>
    </source>
</evidence>
<evidence type="ECO:0000313" key="6">
    <source>
        <dbReference type="Proteomes" id="UP000694427"/>
    </source>
</evidence>
<dbReference type="GO" id="GO:0002376">
    <property type="term" value="P:immune system process"/>
    <property type="evidence" value="ECO:0007669"/>
    <property type="project" value="UniProtKB-KW"/>
</dbReference>
<protein>
    <recommendedName>
        <fullName evidence="4">Ig-like domain-containing protein</fullName>
    </recommendedName>
</protein>
<dbReference type="InterPro" id="IPR003599">
    <property type="entry name" value="Ig_sub"/>
</dbReference>
<evidence type="ECO:0000256" key="1">
    <source>
        <dbReference type="ARBA" id="ARBA00022729"/>
    </source>
</evidence>
<keyword evidence="1 3" id="KW-0732">Signal</keyword>
<dbReference type="PROSITE" id="PS50835">
    <property type="entry name" value="IG_LIKE"/>
    <property type="match status" value="2"/>
</dbReference>
<dbReference type="SMART" id="SM00407">
    <property type="entry name" value="IGc1"/>
    <property type="match status" value="1"/>
</dbReference>
<dbReference type="Proteomes" id="UP000694700">
    <property type="component" value="Unplaced"/>
</dbReference>
<organism evidence="5 6">
    <name type="scientific">Cyprinus carpio</name>
    <name type="common">Common carp</name>
    <dbReference type="NCBI Taxonomy" id="7962"/>
    <lineage>
        <taxon>Eukaryota</taxon>
        <taxon>Metazoa</taxon>
        <taxon>Chordata</taxon>
        <taxon>Craniata</taxon>
        <taxon>Vertebrata</taxon>
        <taxon>Euteleostomi</taxon>
        <taxon>Actinopterygii</taxon>
        <taxon>Neopterygii</taxon>
        <taxon>Teleostei</taxon>
        <taxon>Ostariophysi</taxon>
        <taxon>Cypriniformes</taxon>
        <taxon>Cyprinidae</taxon>
        <taxon>Cyprininae</taxon>
        <taxon>Cyprinus</taxon>
    </lineage>
</organism>
<accession>A0A8C1QMD8</accession>
<dbReference type="SMART" id="SM00406">
    <property type="entry name" value="IGv"/>
    <property type="match status" value="1"/>
</dbReference>
<dbReference type="GO" id="GO:0007166">
    <property type="term" value="P:cell surface receptor signaling pathway"/>
    <property type="evidence" value="ECO:0007669"/>
    <property type="project" value="TreeGrafter"/>
</dbReference>
<feature type="domain" description="Ig-like" evidence="4">
    <location>
        <begin position="148"/>
        <end position="250"/>
    </location>
</feature>
<dbReference type="Ensembl" id="ENSCCRT00015016771.1">
    <property type="protein sequence ID" value="ENSCCRP00015016193.1"/>
    <property type="gene ID" value="ENSCCRG00015007177.1"/>
</dbReference>
<dbReference type="AlphaFoldDB" id="A0A8C1QMD8"/>
<dbReference type="InterPro" id="IPR007110">
    <property type="entry name" value="Ig-like_dom"/>
</dbReference>
<dbReference type="Gene3D" id="2.60.40.10">
    <property type="entry name" value="Immunoglobulins"/>
    <property type="match status" value="2"/>
</dbReference>
<keyword evidence="6" id="KW-1185">Reference proteome</keyword>
<dbReference type="Proteomes" id="UP000694427">
    <property type="component" value="Unplaced"/>
</dbReference>
<dbReference type="Ensembl" id="ENSCCRT00010055371.1">
    <property type="protein sequence ID" value="ENSCCRP00010050517.1"/>
    <property type="gene ID" value="ENSCCRG00010021407.1"/>
</dbReference>
<reference evidence="5" key="1">
    <citation type="submission" date="2025-05" db="UniProtKB">
        <authorList>
            <consortium name="Ensembl"/>
        </authorList>
    </citation>
    <scope>IDENTIFICATION</scope>
</reference>
<feature type="signal peptide" evidence="3">
    <location>
        <begin position="1"/>
        <end position="21"/>
    </location>
</feature>